<dbReference type="GeneID" id="109710465"/>
<evidence type="ECO:0000313" key="9">
    <source>
        <dbReference type="RefSeq" id="XP_020088643.1"/>
    </source>
</evidence>
<dbReference type="SMART" id="SM01271">
    <property type="entry name" value="LSM14"/>
    <property type="match status" value="1"/>
</dbReference>
<dbReference type="Proteomes" id="UP000515123">
    <property type="component" value="Linkage group 5"/>
</dbReference>
<dbReference type="InterPro" id="IPR025762">
    <property type="entry name" value="DFDF"/>
</dbReference>
<name>A0A6P5F588_ANACO</name>
<dbReference type="Gramene" id="Aco012715.1.mrna1">
    <property type="protein sequence ID" value="Aco012715.1.mrna1"/>
    <property type="gene ID" value="Aco012715.1.path1"/>
</dbReference>
<protein>
    <submittedName>
        <fullName evidence="9">Protein decapping 5-like isoform X1</fullName>
    </submittedName>
</protein>
<dbReference type="SUPFAM" id="SSF50182">
    <property type="entry name" value="Sm-like ribonucleoproteins"/>
    <property type="match status" value="1"/>
</dbReference>
<dbReference type="InterPro" id="IPR010920">
    <property type="entry name" value="LSM_dom_sf"/>
</dbReference>
<organism evidence="8 9">
    <name type="scientific">Ananas comosus</name>
    <name type="common">Pineapple</name>
    <name type="synonym">Ananas ananas</name>
    <dbReference type="NCBI Taxonomy" id="4615"/>
    <lineage>
        <taxon>Eukaryota</taxon>
        <taxon>Viridiplantae</taxon>
        <taxon>Streptophyta</taxon>
        <taxon>Embryophyta</taxon>
        <taxon>Tracheophyta</taxon>
        <taxon>Spermatophyta</taxon>
        <taxon>Magnoliopsida</taxon>
        <taxon>Liliopsida</taxon>
        <taxon>Poales</taxon>
        <taxon>Bromeliaceae</taxon>
        <taxon>Bromelioideae</taxon>
        <taxon>Ananas</taxon>
    </lineage>
</organism>
<feature type="short sequence motif" description="TFG box" evidence="2">
    <location>
        <begin position="524"/>
        <end position="544"/>
    </location>
</feature>
<dbReference type="PANTHER" id="PTHR13586:SF0">
    <property type="entry name" value="TRAILER HITCH, ISOFORM H"/>
    <property type="match status" value="1"/>
</dbReference>
<feature type="domain" description="FFD box profile" evidence="5">
    <location>
        <begin position="502"/>
        <end position="517"/>
    </location>
</feature>
<dbReference type="InterPro" id="IPR025761">
    <property type="entry name" value="FFD_box"/>
</dbReference>
<dbReference type="InterPro" id="IPR025609">
    <property type="entry name" value="Lsm14-like_N"/>
</dbReference>
<feature type="region of interest" description="Disordered" evidence="3">
    <location>
        <begin position="203"/>
        <end position="253"/>
    </location>
</feature>
<feature type="short sequence motif" description="FFD box" evidence="1">
    <location>
        <begin position="502"/>
        <end position="517"/>
    </location>
</feature>
<dbReference type="PROSITE" id="PS52002">
    <property type="entry name" value="SM"/>
    <property type="match status" value="1"/>
</dbReference>
<feature type="domain" description="Sm" evidence="7">
    <location>
        <begin position="8"/>
        <end position="91"/>
    </location>
</feature>
<feature type="compositionally biased region" description="Gly residues" evidence="3">
    <location>
        <begin position="550"/>
        <end position="560"/>
    </location>
</feature>
<dbReference type="InterPro" id="IPR019050">
    <property type="entry name" value="FDF_dom"/>
</dbReference>
<sequence length="597" mass="64284">MAAEAGRSGAPSVESYIGSLISLTSKSEIRYEGILFNINTEESSIGLRNVQLFGTEGRKKDGQQIPASDKIYEYILFRGTDIKDLQVKSSPAPAPAQATSVHNDPAIIQSHYSHTTSTTSTLPSITTGNITDLNSHTVPLGLQRPTFQASFPPYQPGGGLAPPMYWQGYYAPSNAPPHLQQPPSLLRPPPGLPLQYPTMNASLPSLPNLSSQNLPEFPPSLLQPSLSTATTSQSQTSTMLPPTTSPNNTLPNVPLKPLTPNVENDVTISPSAPSIVSNKPVAVPGPVLAYQTVPKLVPGMSVSSSSGVQVETSVPLAMLGQLLQTGASIQDQLLQTGPSNPGQPSQTAPTTLGQPLQTAPSTVASSPPLQAPKEKEAKPLETKSKPLLPEPSEHTSRETREPLLPPPEPTPQKINGAVSYPQYNNRGRGRGRGTGYSRPVTNFTEDFDFTAMNEKFKKDEVWGHLGKNKAQLRDTDGELGEDEDDAALDYDEAEAIKSEVKPVYVKDDFFDSLSCGSMDRGARNGRTRFSEQLRIDTETFGDFPRHRPMRGGGGRGYRGGGGGRAQGFYGRRGYGYMGRGYGYMGRGRGHYFPNHDS</sequence>
<gene>
    <name evidence="9" type="primary">LOC109710465</name>
</gene>
<accession>A0A6P5F588</accession>
<dbReference type="SMART" id="SM01199">
    <property type="entry name" value="FDF"/>
    <property type="match status" value="1"/>
</dbReference>
<feature type="domain" description="TFG box profile" evidence="6">
    <location>
        <begin position="524"/>
        <end position="544"/>
    </location>
</feature>
<evidence type="ECO:0000259" key="5">
    <source>
        <dbReference type="PROSITE" id="PS51513"/>
    </source>
</evidence>
<dbReference type="PANTHER" id="PTHR13586">
    <property type="entry name" value="SCD6 PROTEIN-RELATED"/>
    <property type="match status" value="1"/>
</dbReference>
<dbReference type="Gene3D" id="2.30.30.100">
    <property type="match status" value="1"/>
</dbReference>
<evidence type="ECO:0000256" key="2">
    <source>
        <dbReference type="PROSITE-ProRule" id="PRU00869"/>
    </source>
</evidence>
<evidence type="ECO:0000256" key="3">
    <source>
        <dbReference type="SAM" id="MobiDB-lite"/>
    </source>
</evidence>
<dbReference type="InterPro" id="IPR025768">
    <property type="entry name" value="TFG_box"/>
</dbReference>
<keyword evidence="8" id="KW-1185">Reference proteome</keyword>
<reference evidence="8" key="1">
    <citation type="journal article" date="2015" name="Nat. Genet.">
        <title>The pineapple genome and the evolution of CAM photosynthesis.</title>
        <authorList>
            <person name="Ming R."/>
            <person name="VanBuren R."/>
            <person name="Wai C.M."/>
            <person name="Tang H."/>
            <person name="Schatz M.C."/>
            <person name="Bowers J.E."/>
            <person name="Lyons E."/>
            <person name="Wang M.L."/>
            <person name="Chen J."/>
            <person name="Biggers E."/>
            <person name="Zhang J."/>
            <person name="Huang L."/>
            <person name="Zhang L."/>
            <person name="Miao W."/>
            <person name="Zhang J."/>
            <person name="Ye Z."/>
            <person name="Miao C."/>
            <person name="Lin Z."/>
            <person name="Wang H."/>
            <person name="Zhou H."/>
            <person name="Yim W.C."/>
            <person name="Priest H.D."/>
            <person name="Zheng C."/>
            <person name="Woodhouse M."/>
            <person name="Edger P.P."/>
            <person name="Guyot R."/>
            <person name="Guo H.B."/>
            <person name="Guo H."/>
            <person name="Zheng G."/>
            <person name="Singh R."/>
            <person name="Sharma A."/>
            <person name="Min X."/>
            <person name="Zheng Y."/>
            <person name="Lee H."/>
            <person name="Gurtowski J."/>
            <person name="Sedlazeck F.J."/>
            <person name="Harkess A."/>
            <person name="McKain M.R."/>
            <person name="Liao Z."/>
            <person name="Fang J."/>
            <person name="Liu J."/>
            <person name="Zhang X."/>
            <person name="Zhang Q."/>
            <person name="Hu W."/>
            <person name="Qin Y."/>
            <person name="Wang K."/>
            <person name="Chen L.Y."/>
            <person name="Shirley N."/>
            <person name="Lin Y.R."/>
            <person name="Liu L.Y."/>
            <person name="Hernandez A.G."/>
            <person name="Wright C.L."/>
            <person name="Bulone V."/>
            <person name="Tuskan G.A."/>
            <person name="Heath K."/>
            <person name="Zee F."/>
            <person name="Moore P.H."/>
            <person name="Sunkar R."/>
            <person name="Leebens-Mack J.H."/>
            <person name="Mockler T."/>
            <person name="Bennetzen J.L."/>
            <person name="Freeling M."/>
            <person name="Sankoff D."/>
            <person name="Paterson A.H."/>
            <person name="Zhu X."/>
            <person name="Yang X."/>
            <person name="Smith J.A."/>
            <person name="Cushman J.C."/>
            <person name="Paull R.E."/>
            <person name="Yu Q."/>
        </authorList>
    </citation>
    <scope>NUCLEOTIDE SEQUENCE [LARGE SCALE GENOMIC DNA]</scope>
    <source>
        <strain evidence="8">cv. F153</strain>
    </source>
</reference>
<reference evidence="9" key="2">
    <citation type="submission" date="2025-08" db="UniProtKB">
        <authorList>
            <consortium name="RefSeq"/>
        </authorList>
    </citation>
    <scope>IDENTIFICATION</scope>
    <source>
        <tissue evidence="9">Leaf</tissue>
    </source>
</reference>
<dbReference type="GO" id="GO:0034063">
    <property type="term" value="P:stress granule assembly"/>
    <property type="evidence" value="ECO:0007669"/>
    <property type="project" value="TreeGrafter"/>
</dbReference>
<dbReference type="PROSITE" id="PS51512">
    <property type="entry name" value="DFDF"/>
    <property type="match status" value="1"/>
</dbReference>
<dbReference type="Pfam" id="PF12701">
    <property type="entry name" value="LSM14"/>
    <property type="match status" value="1"/>
</dbReference>
<evidence type="ECO:0000259" key="7">
    <source>
        <dbReference type="PROSITE" id="PS52002"/>
    </source>
</evidence>
<dbReference type="RefSeq" id="XP_020088643.1">
    <property type="nucleotide sequence ID" value="XM_020233054.1"/>
</dbReference>
<dbReference type="CDD" id="cd01736">
    <property type="entry name" value="LSm14_N"/>
    <property type="match status" value="1"/>
</dbReference>
<evidence type="ECO:0000259" key="6">
    <source>
        <dbReference type="PROSITE" id="PS51536"/>
    </source>
</evidence>
<dbReference type="PROSITE" id="PS51536">
    <property type="entry name" value="TFG"/>
    <property type="match status" value="1"/>
</dbReference>
<feature type="region of interest" description="Disordered" evidence="3">
    <location>
        <begin position="541"/>
        <end position="560"/>
    </location>
</feature>
<dbReference type="PROSITE" id="PS51513">
    <property type="entry name" value="FFD"/>
    <property type="match status" value="1"/>
</dbReference>
<dbReference type="GO" id="GO:0003729">
    <property type="term" value="F:mRNA binding"/>
    <property type="evidence" value="ECO:0007669"/>
    <property type="project" value="TreeGrafter"/>
</dbReference>
<proteinExistence type="predicted"/>
<feature type="region of interest" description="Disordered" evidence="3">
    <location>
        <begin position="333"/>
        <end position="437"/>
    </location>
</feature>
<feature type="compositionally biased region" description="Polar residues" evidence="3">
    <location>
        <begin position="333"/>
        <end position="368"/>
    </location>
</feature>
<dbReference type="AlphaFoldDB" id="A0A6P5F588"/>
<dbReference type="GO" id="GO:0033962">
    <property type="term" value="P:P-body assembly"/>
    <property type="evidence" value="ECO:0007669"/>
    <property type="project" value="TreeGrafter"/>
</dbReference>
<evidence type="ECO:0000256" key="1">
    <source>
        <dbReference type="PROSITE-ProRule" id="PRU00846"/>
    </source>
</evidence>
<feature type="compositionally biased region" description="Basic and acidic residues" evidence="3">
    <location>
        <begin position="391"/>
        <end position="401"/>
    </location>
</feature>
<dbReference type="InterPro" id="IPR047575">
    <property type="entry name" value="Sm"/>
</dbReference>
<dbReference type="Pfam" id="PF09532">
    <property type="entry name" value="FDF"/>
    <property type="match status" value="1"/>
</dbReference>
<dbReference type="GO" id="GO:0000932">
    <property type="term" value="C:P-body"/>
    <property type="evidence" value="ECO:0007669"/>
    <property type="project" value="TreeGrafter"/>
</dbReference>
<dbReference type="OrthoDB" id="21539at2759"/>
<feature type="domain" description="DFDF" evidence="4">
    <location>
        <begin position="435"/>
        <end position="471"/>
    </location>
</feature>
<feature type="compositionally biased region" description="Basic and acidic residues" evidence="3">
    <location>
        <begin position="372"/>
        <end position="384"/>
    </location>
</feature>
<evidence type="ECO:0000259" key="4">
    <source>
        <dbReference type="PROSITE" id="PS51512"/>
    </source>
</evidence>
<evidence type="ECO:0000313" key="8">
    <source>
        <dbReference type="Proteomes" id="UP000515123"/>
    </source>
</evidence>